<evidence type="ECO:0000313" key="9">
    <source>
        <dbReference type="Proteomes" id="UP000275925"/>
    </source>
</evidence>
<proteinExistence type="inferred from homology"/>
<dbReference type="GO" id="GO:0006352">
    <property type="term" value="P:DNA-templated transcription initiation"/>
    <property type="evidence" value="ECO:0007669"/>
    <property type="project" value="InterPro"/>
</dbReference>
<dbReference type="EMBL" id="BGZO01000002">
    <property type="protein sequence ID" value="GBR75451.1"/>
    <property type="molecule type" value="Genomic_DNA"/>
</dbReference>
<dbReference type="NCBIfam" id="TIGR02937">
    <property type="entry name" value="sigma70-ECF"/>
    <property type="match status" value="1"/>
</dbReference>
<dbReference type="PROSITE" id="PS00715">
    <property type="entry name" value="SIGMA70_1"/>
    <property type="match status" value="1"/>
</dbReference>
<feature type="domain" description="RNA polymerase sigma-70" evidence="7">
    <location>
        <begin position="285"/>
        <end position="311"/>
    </location>
</feature>
<evidence type="ECO:0000256" key="3">
    <source>
        <dbReference type="ARBA" id="ARBA00023125"/>
    </source>
</evidence>
<organism evidence="8 9">
    <name type="scientific">Candidatus Termititenax persephonae</name>
    <dbReference type="NCBI Taxonomy" id="2218525"/>
    <lineage>
        <taxon>Bacteria</taxon>
        <taxon>Bacillati</taxon>
        <taxon>Candidatus Margulisiibacteriota</taxon>
        <taxon>Candidatus Termititenacia</taxon>
        <taxon>Candidatus Termititenacales</taxon>
        <taxon>Candidatus Termititenacaceae</taxon>
        <taxon>Candidatus Termititenax</taxon>
    </lineage>
</organism>
<dbReference type="InterPro" id="IPR036388">
    <property type="entry name" value="WH-like_DNA-bd_sf"/>
</dbReference>
<gene>
    <name evidence="8" type="primary">rpoD</name>
    <name evidence="8" type="ORF">NO2_0126</name>
</gene>
<evidence type="ECO:0000256" key="1">
    <source>
        <dbReference type="ARBA" id="ARBA00023015"/>
    </source>
</evidence>
<name>A0A388TGS8_9BACT</name>
<dbReference type="GO" id="GO:0016987">
    <property type="term" value="F:sigma factor activity"/>
    <property type="evidence" value="ECO:0007669"/>
    <property type="project" value="UniProtKB-KW"/>
</dbReference>
<comment type="caution">
    <text evidence="8">The sequence shown here is derived from an EMBL/GenBank/DDBJ whole genome shotgun (WGS) entry which is preliminary data.</text>
</comment>
<dbReference type="Gene3D" id="1.10.10.10">
    <property type="entry name" value="Winged helix-like DNA-binding domain superfamily/Winged helix DNA-binding domain"/>
    <property type="match status" value="2"/>
</dbReference>
<dbReference type="InterPro" id="IPR007630">
    <property type="entry name" value="RNA_pol_sigma70_r4"/>
</dbReference>
<evidence type="ECO:0000256" key="4">
    <source>
        <dbReference type="ARBA" id="ARBA00023163"/>
    </source>
</evidence>
<dbReference type="InterPro" id="IPR007627">
    <property type="entry name" value="RNA_pol_sigma70_r2"/>
</dbReference>
<dbReference type="Pfam" id="PF04539">
    <property type="entry name" value="Sigma70_r3"/>
    <property type="match status" value="1"/>
</dbReference>
<evidence type="ECO:0000259" key="6">
    <source>
        <dbReference type="PROSITE" id="PS00715"/>
    </source>
</evidence>
<dbReference type="Proteomes" id="UP000275925">
    <property type="component" value="Unassembled WGS sequence"/>
</dbReference>
<evidence type="ECO:0000256" key="2">
    <source>
        <dbReference type="ARBA" id="ARBA00023082"/>
    </source>
</evidence>
<feature type="domain" description="RNA polymerase sigma-70" evidence="6">
    <location>
        <begin position="105"/>
        <end position="118"/>
    </location>
</feature>
<dbReference type="Gene3D" id="1.10.601.10">
    <property type="entry name" value="RNA Polymerase Primary Sigma Factor"/>
    <property type="match status" value="1"/>
</dbReference>
<evidence type="ECO:0000313" key="8">
    <source>
        <dbReference type="EMBL" id="GBR75451.1"/>
    </source>
</evidence>
<keyword evidence="4 5" id="KW-0804">Transcription</keyword>
<dbReference type="GO" id="GO:0003677">
    <property type="term" value="F:DNA binding"/>
    <property type="evidence" value="ECO:0007669"/>
    <property type="project" value="UniProtKB-KW"/>
</dbReference>
<dbReference type="PANTHER" id="PTHR30603:SF47">
    <property type="entry name" value="RNA POLYMERASE SIGMA FACTOR SIGD, CHLOROPLASTIC"/>
    <property type="match status" value="1"/>
</dbReference>
<dbReference type="PANTHER" id="PTHR30603">
    <property type="entry name" value="RNA POLYMERASE SIGMA FACTOR RPO"/>
    <property type="match status" value="1"/>
</dbReference>
<dbReference type="Pfam" id="PF04542">
    <property type="entry name" value="Sigma70_r2"/>
    <property type="match status" value="1"/>
</dbReference>
<dbReference type="SUPFAM" id="SSF88946">
    <property type="entry name" value="Sigma2 domain of RNA polymerase sigma factors"/>
    <property type="match status" value="1"/>
</dbReference>
<dbReference type="InterPro" id="IPR014284">
    <property type="entry name" value="RNA_pol_sigma-70_dom"/>
</dbReference>
<reference evidence="8 9" key="1">
    <citation type="journal article" date="2019" name="ISME J.">
        <title>Genome analyses of uncultured TG2/ZB3 bacteria in 'Margulisbacteria' specifically attached to ectosymbiotic spirochetes of protists in the termite gut.</title>
        <authorList>
            <person name="Utami Y.D."/>
            <person name="Kuwahara H."/>
            <person name="Igai K."/>
            <person name="Murakami T."/>
            <person name="Sugaya K."/>
            <person name="Morikawa T."/>
            <person name="Nagura Y."/>
            <person name="Yuki M."/>
            <person name="Deevong P."/>
            <person name="Inoue T."/>
            <person name="Kihara K."/>
            <person name="Lo N."/>
            <person name="Yamada A."/>
            <person name="Ohkuma M."/>
            <person name="Hongoh Y."/>
        </authorList>
    </citation>
    <scope>NUCLEOTIDE SEQUENCE [LARGE SCALE GENOMIC DNA]</scope>
    <source>
        <strain evidence="8">NkOx7-02</strain>
    </source>
</reference>
<evidence type="ECO:0000256" key="5">
    <source>
        <dbReference type="RuleBase" id="RU362124"/>
    </source>
</evidence>
<dbReference type="Pfam" id="PF04545">
    <property type="entry name" value="Sigma70_r4"/>
    <property type="match status" value="1"/>
</dbReference>
<comment type="similarity">
    <text evidence="5">Belongs to the sigma-70 factor family.</text>
</comment>
<accession>A0A388TGS8</accession>
<dbReference type="InterPro" id="IPR000943">
    <property type="entry name" value="RNA_pol_sigma70"/>
</dbReference>
<dbReference type="InterPro" id="IPR007624">
    <property type="entry name" value="RNA_pol_sigma70_r3"/>
</dbReference>
<keyword evidence="3 5" id="KW-0238">DNA-binding</keyword>
<dbReference type="InterPro" id="IPR013324">
    <property type="entry name" value="RNA_pol_sigma_r3/r4-like"/>
</dbReference>
<keyword evidence="2 5" id="KW-0731">Sigma factor</keyword>
<comment type="function">
    <text evidence="5">Sigma factors are initiation factors that promote the attachment of RNA polymerase to specific initiation sites and are then released.</text>
</comment>
<dbReference type="PROSITE" id="PS00716">
    <property type="entry name" value="SIGMA70_2"/>
    <property type="match status" value="1"/>
</dbReference>
<protein>
    <recommendedName>
        <fullName evidence="5">RNA polymerase sigma factor</fullName>
    </recommendedName>
</protein>
<keyword evidence="9" id="KW-1185">Reference proteome</keyword>
<dbReference type="AlphaFoldDB" id="A0A388TGS8"/>
<dbReference type="PRINTS" id="PR00046">
    <property type="entry name" value="SIGMA70FCT"/>
</dbReference>
<dbReference type="SUPFAM" id="SSF88659">
    <property type="entry name" value="Sigma3 and sigma4 domains of RNA polymerase sigma factors"/>
    <property type="match status" value="2"/>
</dbReference>
<sequence>MLICQTKKIAVKNAVSQQSSTKPYTDREEDILHGYFIELKKYPPLEKQEVCILSAEIAKGNQPDADEETRRKGSAAAQKLFKHNLRLVVAIAKKYKIPQSLSFEDVIQEGNIGLMRAVIKFDYRRGYAFATYATWWIRQAILSSFADKGWLIRVPVHKHDSLQTFQGALNVLFESLEREPTEIELAEYLGWLPAKVREHAQLLRRTYVSLDAQVYSQEKEKGDNQVNLIDILPDDIYARPEDAVMDTMMDTMLVDTVQKHLDKLTPRERHVLEWRFCLNGKTFRTLREIGAYLHVSRERVRQIEEKALNKLRLDRQFIKRIRDYLDF</sequence>
<dbReference type="InterPro" id="IPR013325">
    <property type="entry name" value="RNA_pol_sigma_r2"/>
</dbReference>
<dbReference type="CDD" id="cd06171">
    <property type="entry name" value="Sigma70_r4"/>
    <property type="match status" value="1"/>
</dbReference>
<dbReference type="InterPro" id="IPR050239">
    <property type="entry name" value="Sigma-70_RNA_pol_init_factors"/>
</dbReference>
<evidence type="ECO:0000259" key="7">
    <source>
        <dbReference type="PROSITE" id="PS00716"/>
    </source>
</evidence>
<keyword evidence="1 5" id="KW-0805">Transcription regulation</keyword>